<organism evidence="2 3">
    <name type="scientific">Sorangium atrum</name>
    <dbReference type="NCBI Taxonomy" id="2995308"/>
    <lineage>
        <taxon>Bacteria</taxon>
        <taxon>Pseudomonadati</taxon>
        <taxon>Myxococcota</taxon>
        <taxon>Polyangia</taxon>
        <taxon>Polyangiales</taxon>
        <taxon>Polyangiaceae</taxon>
        <taxon>Sorangium</taxon>
    </lineage>
</organism>
<sequence>MGASPPPLAAGAPLDSPAGASQASRRSRVSAAPSRWTDASEKSSPRSGAPNAAGARRANTSAAWSIWARIDGFPAGFASAERTPARSASASGG</sequence>
<keyword evidence="3" id="KW-1185">Reference proteome</keyword>
<evidence type="ECO:0000256" key="1">
    <source>
        <dbReference type="SAM" id="MobiDB-lite"/>
    </source>
</evidence>
<dbReference type="Proteomes" id="UP001217485">
    <property type="component" value="Unassembled WGS sequence"/>
</dbReference>
<name>A0ABT5C0V7_9BACT</name>
<protein>
    <submittedName>
        <fullName evidence="2">Uncharacterized protein</fullName>
    </submittedName>
</protein>
<gene>
    <name evidence="2" type="ORF">POL72_20115</name>
</gene>
<evidence type="ECO:0000313" key="2">
    <source>
        <dbReference type="EMBL" id="MDC0680057.1"/>
    </source>
</evidence>
<proteinExistence type="predicted"/>
<dbReference type="EMBL" id="JAQNDK010000002">
    <property type="protein sequence ID" value="MDC0680057.1"/>
    <property type="molecule type" value="Genomic_DNA"/>
</dbReference>
<feature type="region of interest" description="Disordered" evidence="1">
    <location>
        <begin position="1"/>
        <end position="60"/>
    </location>
</feature>
<feature type="compositionally biased region" description="Low complexity" evidence="1">
    <location>
        <begin position="9"/>
        <end position="35"/>
    </location>
</feature>
<reference evidence="2 3" key="1">
    <citation type="submission" date="2023-01" db="EMBL/GenBank/DDBJ databases">
        <title>Minimal conservation of predation-associated metabolite biosynthetic gene clusters underscores biosynthetic potential of Myxococcota including descriptions for ten novel species: Archangium lansinium sp. nov., Myxococcus landrumus sp. nov., Nannocystis bai.</title>
        <authorList>
            <person name="Ahearne A."/>
            <person name="Stevens C."/>
            <person name="Dowd S."/>
        </authorList>
    </citation>
    <scope>NUCLEOTIDE SEQUENCE [LARGE SCALE GENOMIC DNA]</scope>
    <source>
        <strain evidence="2 3">WIWO2</strain>
    </source>
</reference>
<accession>A0ABT5C0V7</accession>
<evidence type="ECO:0000313" key="3">
    <source>
        <dbReference type="Proteomes" id="UP001217485"/>
    </source>
</evidence>
<feature type="compositionally biased region" description="Low complexity" evidence="1">
    <location>
        <begin position="45"/>
        <end position="60"/>
    </location>
</feature>
<comment type="caution">
    <text evidence="2">The sequence shown here is derived from an EMBL/GenBank/DDBJ whole genome shotgun (WGS) entry which is preliminary data.</text>
</comment>
<dbReference type="RefSeq" id="WP_272097079.1">
    <property type="nucleotide sequence ID" value="NZ_JAQNDK010000002.1"/>
</dbReference>